<feature type="signal peptide" evidence="1">
    <location>
        <begin position="1"/>
        <end position="30"/>
    </location>
</feature>
<evidence type="ECO:0000313" key="2">
    <source>
        <dbReference type="EMBL" id="MBL1079951.1"/>
    </source>
</evidence>
<gene>
    <name evidence="2" type="ORF">JK358_36700</name>
</gene>
<evidence type="ECO:0008006" key="4">
    <source>
        <dbReference type="Google" id="ProtNLM"/>
    </source>
</evidence>
<keyword evidence="1" id="KW-0732">Signal</keyword>
<keyword evidence="3" id="KW-1185">Reference proteome</keyword>
<comment type="caution">
    <text evidence="2">The sequence shown here is derived from an EMBL/GenBank/DDBJ whole genome shotgun (WGS) entry which is preliminary data.</text>
</comment>
<evidence type="ECO:0000256" key="1">
    <source>
        <dbReference type="SAM" id="SignalP"/>
    </source>
</evidence>
<proteinExistence type="predicted"/>
<dbReference type="EMBL" id="JAERRJ010000021">
    <property type="protein sequence ID" value="MBL1079951.1"/>
    <property type="molecule type" value="Genomic_DNA"/>
</dbReference>
<reference evidence="2 3" key="1">
    <citation type="submission" date="2021-01" db="EMBL/GenBank/DDBJ databases">
        <title>WGS of actinomycetes isolated from Thailand.</title>
        <authorList>
            <person name="Thawai C."/>
        </authorList>
    </citation>
    <scope>NUCLEOTIDE SEQUENCE [LARGE SCALE GENOMIC DNA]</scope>
    <source>
        <strain evidence="2 3">LPG 2</strain>
    </source>
</reference>
<feature type="chain" id="PRO_5046502256" description="Tat pathway signal protein" evidence="1">
    <location>
        <begin position="31"/>
        <end position="426"/>
    </location>
</feature>
<accession>A0ABS1MH01</accession>
<evidence type="ECO:0000313" key="3">
    <source>
        <dbReference type="Proteomes" id="UP000602198"/>
    </source>
</evidence>
<sequence>MRTTSFARLALVPTVVLTLIVTAVSGQARAADDLSRYLDLPMVNRNAENGPGGVNPVLPDDRGALLTLLNQARDEHIAPPRYAALLFQYWLVDATDQAGIDLAGWNPRAGVFANYDNLIRSYTYYENFQLAHRELQWAGMGGEVGADFGGGLIDFQLAGDVFDFPGIAAAVHGIVTAASAAAGPQVIDSLPPGLLALDHAGRTITPDDVSFLIGLILVMQKNIFSDLMPMHDAYVTGGVPALEEFRAAGLFGDDIMNAWKDIASGDADRVADGNAALLHREQWTIVGSQWDELRAYKGDVGAAVGYLSTVAASPSVAGVEPPRDYHPVRYTYLDSAGAKQTLTVPLPDWNWADFDQRWSYINDQLLPKYKWQVDNDWPALAAVLRTPYSQQMLTHQPIADLGAYLQSIQQITRITPAAPDTPLGAG</sequence>
<organism evidence="2 3">
    <name type="scientific">Nocardia acididurans</name>
    <dbReference type="NCBI Taxonomy" id="2802282"/>
    <lineage>
        <taxon>Bacteria</taxon>
        <taxon>Bacillati</taxon>
        <taxon>Actinomycetota</taxon>
        <taxon>Actinomycetes</taxon>
        <taxon>Mycobacteriales</taxon>
        <taxon>Nocardiaceae</taxon>
        <taxon>Nocardia</taxon>
    </lineage>
</organism>
<protein>
    <recommendedName>
        <fullName evidence="4">Tat pathway signal protein</fullName>
    </recommendedName>
</protein>
<dbReference type="RefSeq" id="WP_201957924.1">
    <property type="nucleotide sequence ID" value="NZ_JAERRJ010000021.1"/>
</dbReference>
<dbReference type="Proteomes" id="UP000602198">
    <property type="component" value="Unassembled WGS sequence"/>
</dbReference>
<name>A0ABS1MH01_9NOCA</name>